<dbReference type="Gene3D" id="3.20.20.70">
    <property type="entry name" value="Aldolase class I"/>
    <property type="match status" value="1"/>
</dbReference>
<dbReference type="RefSeq" id="WP_071617551.1">
    <property type="nucleotide sequence ID" value="NZ_MINN01000074.1"/>
</dbReference>
<dbReference type="PANTHER" id="PTHR20857:SF22">
    <property type="entry name" value="THIAZOLE TAUTOMERASE"/>
    <property type="match status" value="1"/>
</dbReference>
<keyword evidence="2" id="KW-0784">Thiamine biosynthesis</keyword>
<proteinExistence type="predicted"/>
<dbReference type="EMBL" id="MINN01000074">
    <property type="protein sequence ID" value="OIU71881.1"/>
    <property type="molecule type" value="Genomic_DNA"/>
</dbReference>
<dbReference type="InterPro" id="IPR013785">
    <property type="entry name" value="Aldolase_TIM"/>
</dbReference>
<dbReference type="PANTHER" id="PTHR20857">
    <property type="entry name" value="THIAMINE-PHOSPHATE PYROPHOSPHORYLASE"/>
    <property type="match status" value="1"/>
</dbReference>
<dbReference type="Proteomes" id="UP000182062">
    <property type="component" value="Unassembled WGS sequence"/>
</dbReference>
<evidence type="ECO:0000313" key="4">
    <source>
        <dbReference type="EMBL" id="OIU71881.1"/>
    </source>
</evidence>
<dbReference type="GO" id="GO:0005737">
    <property type="term" value="C:cytoplasm"/>
    <property type="evidence" value="ECO:0007669"/>
    <property type="project" value="TreeGrafter"/>
</dbReference>
<comment type="caution">
    <text evidence="4">The sequence shown here is derived from an EMBL/GenBank/DDBJ whole genome shotgun (WGS) entry which is preliminary data.</text>
</comment>
<dbReference type="SUPFAM" id="SSF51391">
    <property type="entry name" value="Thiamin phosphate synthase"/>
    <property type="match status" value="1"/>
</dbReference>
<evidence type="ECO:0000313" key="5">
    <source>
        <dbReference type="Proteomes" id="UP000182062"/>
    </source>
</evidence>
<keyword evidence="5" id="KW-1185">Reference proteome</keyword>
<dbReference type="GO" id="GO:0009228">
    <property type="term" value="P:thiamine biosynthetic process"/>
    <property type="evidence" value="ECO:0007669"/>
    <property type="project" value="UniProtKB-KW"/>
</dbReference>
<reference evidence="4 5" key="1">
    <citation type="submission" date="2016-09" db="EMBL/GenBank/DDBJ databases">
        <title>Bacillus aquimaris SAMM genome sequence reveals colonization and biosurfactant production capacities.</title>
        <authorList>
            <person name="Waghmode S.R."/>
            <person name="Suryavanshi M.V."/>
        </authorList>
    </citation>
    <scope>NUCLEOTIDE SEQUENCE [LARGE SCALE GENOMIC DNA]</scope>
    <source>
        <strain evidence="4 5">SAMM</strain>
    </source>
</reference>
<dbReference type="OrthoDB" id="9815348at2"/>
<evidence type="ECO:0000256" key="1">
    <source>
        <dbReference type="ARBA" id="ARBA00004948"/>
    </source>
</evidence>
<dbReference type="Pfam" id="PF02581">
    <property type="entry name" value="TMP-TENI"/>
    <property type="match status" value="1"/>
</dbReference>
<dbReference type="GO" id="GO:0004789">
    <property type="term" value="F:thiamine-phosphate diphosphorylase activity"/>
    <property type="evidence" value="ECO:0007669"/>
    <property type="project" value="TreeGrafter"/>
</dbReference>
<feature type="domain" description="Thiamine phosphate synthase/TenI" evidence="3">
    <location>
        <begin position="7"/>
        <end position="181"/>
    </location>
</feature>
<accession>A0A1J6X164</accession>
<dbReference type="InterPro" id="IPR036206">
    <property type="entry name" value="ThiamineP_synth_sf"/>
</dbReference>
<evidence type="ECO:0000256" key="2">
    <source>
        <dbReference type="ARBA" id="ARBA00022977"/>
    </source>
</evidence>
<comment type="pathway">
    <text evidence="1">Cofactor biosynthesis; thiamine diphosphate biosynthesis.</text>
</comment>
<sequence>MKRQLHVITTGQQGMNEMVSISLAVKLYIDFLHIRENTWTARELAEAVTLLIDGGFPPKKIIINDRVDVASVMGVRGAHLGGHSLRVSEVKRNFPGLKAGVSVHSVDEAVFLQVEGADYLMYGNVFSTPSKQGKDGVGMKNLKTVVDAVDLPVIAIGGIKPGNTKDIIDTGAEGIAVLSGIFLAEDPESTACEYRLNLDGGVKVE</sequence>
<gene>
    <name evidence="4" type="ORF">BHE18_04325</name>
</gene>
<protein>
    <recommendedName>
        <fullName evidence="3">Thiamine phosphate synthase/TenI domain-containing protein</fullName>
    </recommendedName>
</protein>
<dbReference type="AlphaFoldDB" id="A0A1J6X164"/>
<organism evidence="4 5">
    <name type="scientific">Rossellomorea aquimaris</name>
    <dbReference type="NCBI Taxonomy" id="189382"/>
    <lineage>
        <taxon>Bacteria</taxon>
        <taxon>Bacillati</taxon>
        <taxon>Bacillota</taxon>
        <taxon>Bacilli</taxon>
        <taxon>Bacillales</taxon>
        <taxon>Bacillaceae</taxon>
        <taxon>Rossellomorea</taxon>
    </lineage>
</organism>
<evidence type="ECO:0000259" key="3">
    <source>
        <dbReference type="Pfam" id="PF02581"/>
    </source>
</evidence>
<dbReference type="InterPro" id="IPR022998">
    <property type="entry name" value="ThiamineP_synth_TenI"/>
</dbReference>
<name>A0A1J6X164_9BACI</name>
<dbReference type="CDD" id="cd00564">
    <property type="entry name" value="TMP_TenI"/>
    <property type="match status" value="1"/>
</dbReference>